<evidence type="ECO:0000313" key="2">
    <source>
        <dbReference type="Proteomes" id="UP000002033"/>
    </source>
</evidence>
<gene>
    <name evidence="1" type="ordered locus">Hden_2485</name>
</gene>
<dbReference type="KEGG" id="hdn:Hden_2485"/>
<dbReference type="EMBL" id="CP002083">
    <property type="protein sequence ID" value="ADJ24281.1"/>
    <property type="molecule type" value="Genomic_DNA"/>
</dbReference>
<keyword evidence="2" id="KW-1185">Reference proteome</keyword>
<name>D8JSI7_HYPDA</name>
<organism evidence="1 2">
    <name type="scientific">Hyphomicrobium denitrificans (strain ATCC 51888 / DSM 1869 / NCIMB 11706 / TK 0415)</name>
    <dbReference type="NCBI Taxonomy" id="582899"/>
    <lineage>
        <taxon>Bacteria</taxon>
        <taxon>Pseudomonadati</taxon>
        <taxon>Pseudomonadota</taxon>
        <taxon>Alphaproteobacteria</taxon>
        <taxon>Hyphomicrobiales</taxon>
        <taxon>Hyphomicrobiaceae</taxon>
        <taxon>Hyphomicrobium</taxon>
    </lineage>
</organism>
<reference evidence="2" key="1">
    <citation type="journal article" date="2011" name="J. Bacteriol.">
        <title>Genome sequences of eight morphologically diverse alphaproteobacteria.</title>
        <authorList>
            <consortium name="US DOE Joint Genome Institute"/>
            <person name="Brown P.J."/>
            <person name="Kysela D.T."/>
            <person name="Buechlein A."/>
            <person name="Hemmerich C."/>
            <person name="Brun Y.V."/>
        </authorList>
    </citation>
    <scope>NUCLEOTIDE SEQUENCE [LARGE SCALE GENOMIC DNA]</scope>
    <source>
        <strain evidence="2">ATCC 51888 / DSM 1869 / NCIB 11706 / TK 0415</strain>
    </source>
</reference>
<dbReference type="AlphaFoldDB" id="D8JSI7"/>
<proteinExistence type="predicted"/>
<accession>D8JSI7</accession>
<protein>
    <submittedName>
        <fullName evidence="1">Uncharacterized protein</fullName>
    </submittedName>
</protein>
<dbReference type="HOGENOM" id="CLU_3374168_0_0_5"/>
<dbReference type="Proteomes" id="UP000002033">
    <property type="component" value="Chromosome"/>
</dbReference>
<sequence>MAPVVFLDAADISAAIGEPYFRGAADSDGVAPNR</sequence>
<evidence type="ECO:0000313" key="1">
    <source>
        <dbReference type="EMBL" id="ADJ24281.1"/>
    </source>
</evidence>